<dbReference type="Gene3D" id="3.40.50.300">
    <property type="entry name" value="P-loop containing nucleotide triphosphate hydrolases"/>
    <property type="match status" value="1"/>
</dbReference>
<dbReference type="Proteomes" id="UP000295681">
    <property type="component" value="Unassembled WGS sequence"/>
</dbReference>
<dbReference type="STRING" id="907931.GCA_000165675_01191"/>
<dbReference type="RefSeq" id="WP_010007537.1">
    <property type="nucleotide sequence ID" value="NZ_JAGYGP010000004.1"/>
</dbReference>
<evidence type="ECO:0000313" key="2">
    <source>
        <dbReference type="Proteomes" id="UP000295681"/>
    </source>
</evidence>
<keyword evidence="2" id="KW-1185">Reference proteome</keyword>
<gene>
    <name evidence="1" type="ORF">C5L23_001222</name>
</gene>
<dbReference type="EMBL" id="PUFI01000007">
    <property type="protein sequence ID" value="TDG69091.1"/>
    <property type="molecule type" value="Genomic_DNA"/>
</dbReference>
<organism evidence="1 2">
    <name type="scientific">Leuconostoc fallax</name>
    <dbReference type="NCBI Taxonomy" id="1251"/>
    <lineage>
        <taxon>Bacteria</taxon>
        <taxon>Bacillati</taxon>
        <taxon>Bacillota</taxon>
        <taxon>Bacilli</taxon>
        <taxon>Lactobacillales</taxon>
        <taxon>Lactobacillaceae</taxon>
        <taxon>Leuconostoc</taxon>
    </lineage>
</organism>
<proteinExistence type="predicted"/>
<dbReference type="PANTHER" id="PTHR11669">
    <property type="entry name" value="REPLICATION FACTOR C / DNA POLYMERASE III GAMMA-TAU SUBUNIT"/>
    <property type="match status" value="1"/>
</dbReference>
<dbReference type="InterPro" id="IPR050238">
    <property type="entry name" value="DNA_Rep/Repair_Clamp_Loader"/>
</dbReference>
<name>A0A4R5NA18_9LACO</name>
<dbReference type="PANTHER" id="PTHR11669:SF8">
    <property type="entry name" value="DNA POLYMERASE III SUBUNIT DELTA"/>
    <property type="match status" value="1"/>
</dbReference>
<dbReference type="InterPro" id="IPR027417">
    <property type="entry name" value="P-loop_NTPase"/>
</dbReference>
<accession>A0A4R5NA18</accession>
<dbReference type="Pfam" id="PF13177">
    <property type="entry name" value="DNA_pol3_delta2"/>
    <property type="match status" value="1"/>
</dbReference>
<sequence length="299" mass="34381">MTVEFIENARQSYPKQVGQFLNLITEEKLSHLYLLVGFPQDLKLDFARFLAWQIVGNDHRNAQRIVDGDHPDVHIVTPMTPGTALKVAQIRALTPEFVTRATESSRKVFVLDAVETMTTSAANSLLKFIEEPAGPQLILMLTNNLNDVLPTIQSRAQIVHLQSEQHSGLPEITNDWLQQAQGITFKWVELMMQRQIEAFAYVQAKLLPLIETVTQQQLFFRWLHEVIRDMMIYDYISTEDLKYPKLVGFYKSLRRSYTIDKLVRVSDNILADDKLRKVNISLQSRLEKIVLDTSIILGE</sequence>
<evidence type="ECO:0008006" key="3">
    <source>
        <dbReference type="Google" id="ProtNLM"/>
    </source>
</evidence>
<dbReference type="AlphaFoldDB" id="A0A4R5NA18"/>
<dbReference type="SUPFAM" id="SSF52540">
    <property type="entry name" value="P-loop containing nucleoside triphosphate hydrolases"/>
    <property type="match status" value="1"/>
</dbReference>
<comment type="caution">
    <text evidence="1">The sequence shown here is derived from an EMBL/GenBank/DDBJ whole genome shotgun (WGS) entry which is preliminary data.</text>
</comment>
<evidence type="ECO:0000313" key="1">
    <source>
        <dbReference type="EMBL" id="TDG69091.1"/>
    </source>
</evidence>
<dbReference type="GO" id="GO:0006261">
    <property type="term" value="P:DNA-templated DNA replication"/>
    <property type="evidence" value="ECO:0007669"/>
    <property type="project" value="TreeGrafter"/>
</dbReference>
<protein>
    <recommendedName>
        <fullName evidence="3">DNA polymerase III subunit delta</fullName>
    </recommendedName>
</protein>
<reference evidence="1 2" key="1">
    <citation type="journal article" date="2019" name="Appl. Microbiol. Biotechnol.">
        <title>Uncovering carbohydrate metabolism through a genotype-phenotype association study of 56 lactic acid bacteria genomes.</title>
        <authorList>
            <person name="Buron-Moles G."/>
            <person name="Chailyan A."/>
            <person name="Dolejs I."/>
            <person name="Forster J."/>
            <person name="Miks M.H."/>
        </authorList>
    </citation>
    <scope>NUCLEOTIDE SEQUENCE [LARGE SCALE GENOMIC DNA]</scope>
    <source>
        <strain evidence="1 2">ATCC 700006</strain>
    </source>
</reference>